<evidence type="ECO:0000256" key="2">
    <source>
        <dbReference type="SAM" id="MobiDB-lite"/>
    </source>
</evidence>
<gene>
    <name evidence="4" type="primary">LOC106055140</name>
</gene>
<dbReference type="OMA" id="CRAQVYL"/>
<name>A0A9W2YSH2_BIOGL</name>
<accession>A0A9W2YSH2</accession>
<dbReference type="RefSeq" id="XP_055865748.1">
    <property type="nucleotide sequence ID" value="XM_056009773.1"/>
</dbReference>
<protein>
    <submittedName>
        <fullName evidence="4">Stabilizer of axonemal microtubules 1-like</fullName>
    </submittedName>
</protein>
<reference evidence="4" key="1">
    <citation type="submission" date="2025-08" db="UniProtKB">
        <authorList>
            <consortium name="RefSeq"/>
        </authorList>
    </citation>
    <scope>IDENTIFICATION</scope>
</reference>
<dbReference type="GeneID" id="106055140"/>
<comment type="similarity">
    <text evidence="1">Belongs to the FAM154 family.</text>
</comment>
<dbReference type="PANTHER" id="PTHR31516">
    <property type="entry name" value="STABILIZER OF AXONEMAL MICROTUBULES 2"/>
    <property type="match status" value="1"/>
</dbReference>
<evidence type="ECO:0000313" key="3">
    <source>
        <dbReference type="Proteomes" id="UP001165740"/>
    </source>
</evidence>
<dbReference type="GO" id="GO:0008017">
    <property type="term" value="F:microtubule binding"/>
    <property type="evidence" value="ECO:0007669"/>
    <property type="project" value="InterPro"/>
</dbReference>
<dbReference type="GO" id="GO:0005856">
    <property type="term" value="C:cytoskeleton"/>
    <property type="evidence" value="ECO:0007669"/>
    <property type="project" value="TreeGrafter"/>
</dbReference>
<dbReference type="OrthoDB" id="9973968at2759"/>
<keyword evidence="3" id="KW-1185">Reference proteome</keyword>
<organism evidence="3 4">
    <name type="scientific">Biomphalaria glabrata</name>
    <name type="common">Bloodfluke planorb</name>
    <name type="synonym">Freshwater snail</name>
    <dbReference type="NCBI Taxonomy" id="6526"/>
    <lineage>
        <taxon>Eukaryota</taxon>
        <taxon>Metazoa</taxon>
        <taxon>Spiralia</taxon>
        <taxon>Lophotrochozoa</taxon>
        <taxon>Mollusca</taxon>
        <taxon>Gastropoda</taxon>
        <taxon>Heterobranchia</taxon>
        <taxon>Euthyneura</taxon>
        <taxon>Panpulmonata</taxon>
        <taxon>Hygrophila</taxon>
        <taxon>Lymnaeoidea</taxon>
        <taxon>Planorbidae</taxon>
        <taxon>Biomphalaria</taxon>
    </lineage>
</organism>
<dbReference type="InterPro" id="IPR033336">
    <property type="entry name" value="SAXO1/2"/>
</dbReference>
<feature type="region of interest" description="Disordered" evidence="2">
    <location>
        <begin position="65"/>
        <end position="84"/>
    </location>
</feature>
<dbReference type="Proteomes" id="UP001165740">
    <property type="component" value="Chromosome 14"/>
</dbReference>
<dbReference type="PANTHER" id="PTHR31516:SF18">
    <property type="entry name" value="TRANSLATION INITIATION FACTOR IF-2"/>
    <property type="match status" value="1"/>
</dbReference>
<evidence type="ECO:0000313" key="4">
    <source>
        <dbReference type="RefSeq" id="XP_055865748.1"/>
    </source>
</evidence>
<sequence>MLEKQNSCSIDNLSIFDEEFPDNVSISDLCDCGRHKRQHAHKATQDQHKEPFPKSDYMSTFQAIQHPRPRSSKRPPAVHWDPRLPPMYISTNQKDAFKDLGNVERVKPIIHADKYEPSTEPLDGVTWYSQEFTPKKIVNETAVRPSSRRNLIHLEPGQFDDMTTNKKHYRRWVPQPNLSFSELPSFTGSILFPDKENLPVTTTRDTFKGIFAPPPAQMKMPPPSIKIEGDHFFDTTHKSTYKQIEGDHRSRQVVQKETMPQRKGLFFGVTQTQEDFPGFKGHQPRPPRPVDPPQPTIDLKFDNKQNFSTENRSIFRGHDVSEHPAAPSCKKVEEEYKVPSVKFETETSQKRDFQPIDLKAAENVRISFPMSKLSLSADAKFDGRTMNHELFQDWGVQPRVRYGDFHENRPYIPSKNPFTSQSVTQSTFVPKPLETISRPKPQDRPISKSGEVNFKTVYQEEYQKKQARMCRAQVYLIQQELKRRKKEAQQKKLLESEPAREKCVSAPNKPFVAASLNTKAVA</sequence>
<dbReference type="AlphaFoldDB" id="A0A9W2YSH2"/>
<evidence type="ECO:0000256" key="1">
    <source>
        <dbReference type="ARBA" id="ARBA00008738"/>
    </source>
</evidence>
<proteinExistence type="inferred from homology"/>